<accession>A0A0D8XYW5</accession>
<keyword evidence="1" id="KW-0472">Membrane</keyword>
<sequence>MNLHVLRFAAVTRFIDLMNWFKCRRSYCLLSVGNYTSGLIIVTWLISDYGDVLDALYCISSCLFGIAITGLYLYRPLFMLPDIIYKAAVSFCALFYSIQETDATGQKAVSHLILVMLAVGLLFIENYLLLQLWSSKQLESQRLAQRRPPPPTYDQLSTLELCHQTGSCPMPDVKYSDDVNRPETPPPCYELAVAVLRLSLQPRRLSL</sequence>
<keyword evidence="3" id="KW-1185">Reference proteome</keyword>
<dbReference type="OrthoDB" id="5806835at2759"/>
<gene>
    <name evidence="2" type="ORF">DICVIV_04012</name>
</gene>
<feature type="transmembrane region" description="Helical" evidence="1">
    <location>
        <begin position="83"/>
        <end position="99"/>
    </location>
</feature>
<name>A0A0D8XYW5_DICVI</name>
<keyword evidence="1" id="KW-0812">Transmembrane</keyword>
<evidence type="ECO:0000313" key="3">
    <source>
        <dbReference type="Proteomes" id="UP000053766"/>
    </source>
</evidence>
<evidence type="ECO:0000256" key="1">
    <source>
        <dbReference type="SAM" id="Phobius"/>
    </source>
</evidence>
<evidence type="ECO:0000313" key="2">
    <source>
        <dbReference type="EMBL" id="KJH49828.1"/>
    </source>
</evidence>
<reference evidence="3" key="2">
    <citation type="journal article" date="2016" name="Sci. Rep.">
        <title>Dictyocaulus viviparus genome, variome and transcriptome elucidate lungworm biology and support future intervention.</title>
        <authorList>
            <person name="McNulty S.N."/>
            <person name="Strube C."/>
            <person name="Rosa B.A."/>
            <person name="Martin J.C."/>
            <person name="Tyagi R."/>
            <person name="Choi Y.J."/>
            <person name="Wang Q."/>
            <person name="Hallsworth Pepin K."/>
            <person name="Zhang X."/>
            <person name="Ozersky P."/>
            <person name="Wilson R.K."/>
            <person name="Sternberg P.W."/>
            <person name="Gasser R.B."/>
            <person name="Mitreva M."/>
        </authorList>
    </citation>
    <scope>NUCLEOTIDE SEQUENCE [LARGE SCALE GENOMIC DNA]</scope>
    <source>
        <strain evidence="3">HannoverDv2000</strain>
    </source>
</reference>
<reference evidence="2 3" key="1">
    <citation type="submission" date="2013-11" db="EMBL/GenBank/DDBJ databases">
        <title>Draft genome of the bovine lungworm Dictyocaulus viviparus.</title>
        <authorList>
            <person name="Mitreva M."/>
        </authorList>
    </citation>
    <scope>NUCLEOTIDE SEQUENCE [LARGE SCALE GENOMIC DNA]</scope>
    <source>
        <strain evidence="2 3">HannoverDv2000</strain>
    </source>
</reference>
<protein>
    <submittedName>
        <fullName evidence="2">Uncharacterized protein</fullName>
    </submittedName>
</protein>
<feature type="transmembrane region" description="Helical" evidence="1">
    <location>
        <begin position="111"/>
        <end position="133"/>
    </location>
</feature>
<feature type="transmembrane region" description="Helical" evidence="1">
    <location>
        <begin position="52"/>
        <end position="74"/>
    </location>
</feature>
<proteinExistence type="predicted"/>
<dbReference type="AlphaFoldDB" id="A0A0D8XYW5"/>
<dbReference type="EMBL" id="KN716222">
    <property type="protein sequence ID" value="KJH49828.1"/>
    <property type="molecule type" value="Genomic_DNA"/>
</dbReference>
<feature type="transmembrane region" description="Helical" evidence="1">
    <location>
        <begin position="27"/>
        <end position="46"/>
    </location>
</feature>
<organism evidence="2 3">
    <name type="scientific">Dictyocaulus viviparus</name>
    <name type="common">Bovine lungworm</name>
    <dbReference type="NCBI Taxonomy" id="29172"/>
    <lineage>
        <taxon>Eukaryota</taxon>
        <taxon>Metazoa</taxon>
        <taxon>Ecdysozoa</taxon>
        <taxon>Nematoda</taxon>
        <taxon>Chromadorea</taxon>
        <taxon>Rhabditida</taxon>
        <taxon>Rhabditina</taxon>
        <taxon>Rhabditomorpha</taxon>
        <taxon>Strongyloidea</taxon>
        <taxon>Metastrongylidae</taxon>
        <taxon>Dictyocaulus</taxon>
    </lineage>
</organism>
<dbReference type="Proteomes" id="UP000053766">
    <property type="component" value="Unassembled WGS sequence"/>
</dbReference>
<keyword evidence="1" id="KW-1133">Transmembrane helix</keyword>